<dbReference type="AlphaFoldDB" id="A0ABD3GN79"/>
<dbReference type="PANTHER" id="PTHR34357:SF2">
    <property type="entry name" value="F26F24.3-RELATED"/>
    <property type="match status" value="1"/>
</dbReference>
<feature type="compositionally biased region" description="Acidic residues" evidence="1">
    <location>
        <begin position="17"/>
        <end position="32"/>
    </location>
</feature>
<evidence type="ECO:0000256" key="1">
    <source>
        <dbReference type="SAM" id="MobiDB-lite"/>
    </source>
</evidence>
<comment type="caution">
    <text evidence="3">The sequence shown here is derived from an EMBL/GenBank/DDBJ whole genome shotgun (WGS) entry which is preliminary data.</text>
</comment>
<gene>
    <name evidence="3" type="ORF">R1sor_022120</name>
</gene>
<dbReference type="Proteomes" id="UP001633002">
    <property type="component" value="Unassembled WGS sequence"/>
</dbReference>
<dbReference type="PANTHER" id="PTHR34357">
    <property type="entry name" value="F7A19.14 PROTEIN-RELATED"/>
    <property type="match status" value="1"/>
</dbReference>
<dbReference type="Pfam" id="PF07802">
    <property type="entry name" value="GCK"/>
    <property type="match status" value="1"/>
</dbReference>
<evidence type="ECO:0000259" key="2">
    <source>
        <dbReference type="SMART" id="SM01227"/>
    </source>
</evidence>
<feature type="domain" description="GCK" evidence="2">
    <location>
        <begin position="27"/>
        <end position="104"/>
    </location>
</feature>
<evidence type="ECO:0000313" key="4">
    <source>
        <dbReference type="Proteomes" id="UP001633002"/>
    </source>
</evidence>
<dbReference type="InterPro" id="IPR012891">
    <property type="entry name" value="GCK_dom"/>
</dbReference>
<name>A0ABD3GN79_9MARC</name>
<accession>A0ABD3GN79</accession>
<feature type="compositionally biased region" description="Basic and acidic residues" evidence="1">
    <location>
        <begin position="108"/>
        <end position="123"/>
    </location>
</feature>
<dbReference type="EMBL" id="JBJQOH010000007">
    <property type="protein sequence ID" value="KAL3679164.1"/>
    <property type="molecule type" value="Genomic_DNA"/>
</dbReference>
<dbReference type="SMART" id="SM01227">
    <property type="entry name" value="GCK"/>
    <property type="match status" value="1"/>
</dbReference>
<proteinExistence type="predicted"/>
<sequence length="135" mass="15127">MTEGSDESEGEKSISTEVEDDERTDAEEEQGNDDPTLERLEVQLEEDSDLIRSDEAAEEGGSDVLEKCNFVTGTLTACMRANRNYYGPVLEAQKSTHDNLLEQPVKFKHDNDITSENTEKQLDVQDQVAEADKEL</sequence>
<evidence type="ECO:0000313" key="3">
    <source>
        <dbReference type="EMBL" id="KAL3679164.1"/>
    </source>
</evidence>
<organism evidence="3 4">
    <name type="scientific">Riccia sorocarpa</name>
    <dbReference type="NCBI Taxonomy" id="122646"/>
    <lineage>
        <taxon>Eukaryota</taxon>
        <taxon>Viridiplantae</taxon>
        <taxon>Streptophyta</taxon>
        <taxon>Embryophyta</taxon>
        <taxon>Marchantiophyta</taxon>
        <taxon>Marchantiopsida</taxon>
        <taxon>Marchantiidae</taxon>
        <taxon>Marchantiales</taxon>
        <taxon>Ricciaceae</taxon>
        <taxon>Riccia</taxon>
    </lineage>
</organism>
<protein>
    <recommendedName>
        <fullName evidence="2">GCK domain-containing protein</fullName>
    </recommendedName>
</protein>
<feature type="region of interest" description="Disordered" evidence="1">
    <location>
        <begin position="1"/>
        <end position="39"/>
    </location>
</feature>
<keyword evidence="4" id="KW-1185">Reference proteome</keyword>
<feature type="region of interest" description="Disordered" evidence="1">
    <location>
        <begin position="108"/>
        <end position="135"/>
    </location>
</feature>
<reference evidence="3 4" key="1">
    <citation type="submission" date="2024-09" db="EMBL/GenBank/DDBJ databases">
        <title>Chromosome-scale assembly of Riccia sorocarpa.</title>
        <authorList>
            <person name="Paukszto L."/>
        </authorList>
    </citation>
    <scope>NUCLEOTIDE SEQUENCE [LARGE SCALE GENOMIC DNA]</scope>
    <source>
        <strain evidence="3">LP-2024</strain>
        <tissue evidence="3">Aerial parts of the thallus</tissue>
    </source>
</reference>